<evidence type="ECO:0000313" key="5">
    <source>
        <dbReference type="EMBL" id="KPV50789.1"/>
    </source>
</evidence>
<protein>
    <recommendedName>
        <fullName evidence="7">Tetratricopeptide repeat protein</fullName>
    </recommendedName>
</protein>
<evidence type="ECO:0000256" key="2">
    <source>
        <dbReference type="ARBA" id="ARBA00022803"/>
    </source>
</evidence>
<organism evidence="5 6">
    <name type="scientific">Kouleothrix aurantiaca</name>
    <dbReference type="NCBI Taxonomy" id="186479"/>
    <lineage>
        <taxon>Bacteria</taxon>
        <taxon>Bacillati</taxon>
        <taxon>Chloroflexota</taxon>
        <taxon>Chloroflexia</taxon>
        <taxon>Chloroflexales</taxon>
        <taxon>Roseiflexineae</taxon>
        <taxon>Roseiflexaceae</taxon>
        <taxon>Kouleothrix</taxon>
    </lineage>
</organism>
<reference evidence="5 6" key="1">
    <citation type="submission" date="2015-09" db="EMBL/GenBank/DDBJ databases">
        <title>Draft genome sequence of Kouleothrix aurantiaca JCM 19913.</title>
        <authorList>
            <person name="Hemp J."/>
        </authorList>
    </citation>
    <scope>NUCLEOTIDE SEQUENCE [LARGE SCALE GENOMIC DNA]</scope>
    <source>
        <strain evidence="5 6">COM-B</strain>
    </source>
</reference>
<keyword evidence="2 3" id="KW-0802">TPR repeat</keyword>
<gene>
    <name evidence="5" type="ORF">SE17_24895</name>
</gene>
<dbReference type="InterPro" id="IPR051012">
    <property type="entry name" value="CellSynth/LPSAsmb/PSIAsmb"/>
</dbReference>
<feature type="non-terminal residue" evidence="5">
    <location>
        <position position="1"/>
    </location>
</feature>
<dbReference type="InterPro" id="IPR019734">
    <property type="entry name" value="TPR_rpt"/>
</dbReference>
<dbReference type="Proteomes" id="UP000050509">
    <property type="component" value="Unassembled WGS sequence"/>
</dbReference>
<dbReference type="Pfam" id="PF13428">
    <property type="entry name" value="TPR_14"/>
    <property type="match status" value="1"/>
</dbReference>
<feature type="repeat" description="TPR" evidence="3">
    <location>
        <begin position="261"/>
        <end position="294"/>
    </location>
</feature>
<dbReference type="SUPFAM" id="SSF48452">
    <property type="entry name" value="TPR-like"/>
    <property type="match status" value="2"/>
</dbReference>
<feature type="compositionally biased region" description="Pro residues" evidence="4">
    <location>
        <begin position="67"/>
        <end position="80"/>
    </location>
</feature>
<accession>A0A0N8PRT1</accession>
<proteinExistence type="predicted"/>
<feature type="region of interest" description="Disordered" evidence="4">
    <location>
        <begin position="62"/>
        <end position="83"/>
    </location>
</feature>
<evidence type="ECO:0000256" key="3">
    <source>
        <dbReference type="PROSITE-ProRule" id="PRU00339"/>
    </source>
</evidence>
<dbReference type="SMART" id="SM00028">
    <property type="entry name" value="TPR"/>
    <property type="match status" value="8"/>
</dbReference>
<dbReference type="PANTHER" id="PTHR45586">
    <property type="entry name" value="TPR REPEAT-CONTAINING PROTEIN PA4667"/>
    <property type="match status" value="1"/>
</dbReference>
<dbReference type="Pfam" id="PF13432">
    <property type="entry name" value="TPR_16"/>
    <property type="match status" value="1"/>
</dbReference>
<evidence type="ECO:0000256" key="1">
    <source>
        <dbReference type="ARBA" id="ARBA00022737"/>
    </source>
</evidence>
<dbReference type="Pfam" id="PF14559">
    <property type="entry name" value="TPR_19"/>
    <property type="match status" value="1"/>
</dbReference>
<keyword evidence="1" id="KW-0677">Repeat</keyword>
<comment type="caution">
    <text evidence="5">The sequence shown here is derived from an EMBL/GenBank/DDBJ whole genome shotgun (WGS) entry which is preliminary data.</text>
</comment>
<feature type="non-terminal residue" evidence="5">
    <location>
        <position position="688"/>
    </location>
</feature>
<dbReference type="AlphaFoldDB" id="A0A0N8PRT1"/>
<dbReference type="Pfam" id="PF13174">
    <property type="entry name" value="TPR_6"/>
    <property type="match status" value="1"/>
</dbReference>
<dbReference type="EMBL" id="LJCR01001215">
    <property type="protein sequence ID" value="KPV50789.1"/>
    <property type="molecule type" value="Genomic_DNA"/>
</dbReference>
<dbReference type="PROSITE" id="PS50005">
    <property type="entry name" value="TPR"/>
    <property type="match status" value="2"/>
</dbReference>
<evidence type="ECO:0000313" key="6">
    <source>
        <dbReference type="Proteomes" id="UP000050509"/>
    </source>
</evidence>
<feature type="repeat" description="TPR" evidence="3">
    <location>
        <begin position="295"/>
        <end position="328"/>
    </location>
</feature>
<dbReference type="Gene3D" id="1.25.40.10">
    <property type="entry name" value="Tetratricopeptide repeat domain"/>
    <property type="match status" value="6"/>
</dbReference>
<evidence type="ECO:0008006" key="7">
    <source>
        <dbReference type="Google" id="ProtNLM"/>
    </source>
</evidence>
<dbReference type="PANTHER" id="PTHR45586:SF1">
    <property type="entry name" value="LIPOPOLYSACCHARIDE ASSEMBLY PROTEIN B"/>
    <property type="match status" value="1"/>
</dbReference>
<dbReference type="InterPro" id="IPR011990">
    <property type="entry name" value="TPR-like_helical_dom_sf"/>
</dbReference>
<name>A0A0N8PRT1_9CHLR</name>
<evidence type="ECO:0000256" key="4">
    <source>
        <dbReference type="SAM" id="MobiDB-lite"/>
    </source>
</evidence>
<sequence>ESTSQIYSQLGDIARAASLYSTLANFLNSKRWGKERAEEFRQRAKELTERNMFAKLRTLGTGALTMPEPPPEAPTQPEAPMPETWGKIRPITDFLRPERQAESSSIDIFAVTASPEQATSIDPLDELDALPSAERPAFEPLTPLDTTGLDELCERYVIASEKYIEQRLMLSAVDACMEVIHLNPDYLPIHLRMGEIYEREGRPDEALTKYQLLIDTFLVRNEPSRAIDVYRRLINLSPDTISARSRLADLLKNDGRNEEAAEQIALVASTYFRMGQTNKALEEYRRGVQLAPNNATLRAQYGEALLKLERYEAALSEFGRALDQNKDDALGISRVNMTLALMHDQAAPIWQSLATLLEQLKRQPQLVSAVQAEYRSALMVSDDPLLHYILGIIQQQAGQHPSALLEFEQAEALLNDDADPLLPLVLVHQMMADSHIAMGQADEALEQLQKGQAVADRAALPEPAARYPFSSPLSQGDLVRRMAEAYAASGNMPGAEHALQAAKRHLPYDRAIYTKLADVYFQQGKLNEALAQLDELATHYENRQDLDRSIETLEYGEQLAPNNIPIVSRLAKLQIRRGYLDKGVDGLIRSADLQRKAGQLKDAVASLQQAAEVHWTLGQQDKARALYDKIVQIAPNDIEARQWLSFMYTLAGRTADAINEKKQIVRVLLQMRDFDNAIAEMHQIYGLD</sequence>
<keyword evidence="6" id="KW-1185">Reference proteome</keyword>